<dbReference type="EMBL" id="BAOU01000046">
    <property type="protein sequence ID" value="GAD05936.1"/>
    <property type="molecule type" value="Genomic_DNA"/>
</dbReference>
<dbReference type="AlphaFoldDB" id="T1CII2"/>
<accession>T1CII2</accession>
<dbReference type="Proteomes" id="UP000018031">
    <property type="component" value="Unassembled WGS sequence"/>
</dbReference>
<evidence type="ECO:0000313" key="1">
    <source>
        <dbReference type="EMBL" id="GAD05936.1"/>
    </source>
</evidence>
<protein>
    <submittedName>
        <fullName evidence="1">Uncharacterized protein</fullName>
    </submittedName>
</protein>
<evidence type="ECO:0000313" key="2">
    <source>
        <dbReference type="Proteomes" id="UP000018031"/>
    </source>
</evidence>
<organism evidence="1 2">
    <name type="scientific">Porphyromonas crevioricanis JCM 15906</name>
    <dbReference type="NCBI Taxonomy" id="1305617"/>
    <lineage>
        <taxon>Bacteria</taxon>
        <taxon>Pseudomonadati</taxon>
        <taxon>Bacteroidota</taxon>
        <taxon>Bacteroidia</taxon>
        <taxon>Bacteroidales</taxon>
        <taxon>Porphyromonadaceae</taxon>
        <taxon>Porphyromonas</taxon>
    </lineage>
</organism>
<name>T1CII2_9PORP</name>
<proteinExistence type="predicted"/>
<sequence length="44" mass="4993">MLYQLSYGTKEAGNTDKALKNPAYHPHSGCKCTTNFESYKLFPH</sequence>
<reference evidence="1 2" key="2">
    <citation type="journal article" date="2013" name="Genome Announc.">
        <title>Draft Genome Sequences of Porphyromonas crevioricanis JCM 15906T and Porphyromonas cansulci JCM 13913T Isolated from a Canine Oral Cavity.</title>
        <authorList>
            <person name="Sakamoto M."/>
            <person name="Tanaka N."/>
            <person name="Shiwa Y."/>
            <person name="Yoshikawa H."/>
            <person name="Ohkuma M."/>
        </authorList>
    </citation>
    <scope>NUCLEOTIDE SEQUENCE [LARGE SCALE GENOMIC DNA]</scope>
    <source>
        <strain evidence="1 2">JCM 15906</strain>
    </source>
</reference>
<gene>
    <name evidence="1" type="ORF">PORCRE_1647</name>
</gene>
<comment type="caution">
    <text evidence="1">The sequence shown here is derived from an EMBL/GenBank/DDBJ whole genome shotgun (WGS) entry which is preliminary data.</text>
</comment>
<reference evidence="2" key="1">
    <citation type="journal article" date="2013" name="Genome">
        <title>Draft Genome Sequences of Porphyromonas crevioricanis JCM 15906T and Porphyromonas cansulci JCM 13913T Isolated from a Canine Oral Cavity.</title>
        <authorList>
            <person name="Sakamoto M."/>
            <person name="Tanaka N."/>
            <person name="Shiwa Y."/>
            <person name="Yoshikawa H."/>
            <person name="Ohkuma M."/>
        </authorList>
    </citation>
    <scope>NUCLEOTIDE SEQUENCE [LARGE SCALE GENOMIC DNA]</scope>
    <source>
        <strain evidence="2">JCM 15906</strain>
    </source>
</reference>